<dbReference type="InterPro" id="IPR036770">
    <property type="entry name" value="Ankyrin_rpt-contain_sf"/>
</dbReference>
<feature type="transmembrane region" description="Helical" evidence="5">
    <location>
        <begin position="1621"/>
        <end position="1645"/>
    </location>
</feature>
<evidence type="ECO:0000256" key="3">
    <source>
        <dbReference type="PROSITE-ProRule" id="PRU00023"/>
    </source>
</evidence>
<dbReference type="OrthoDB" id="4152109at2759"/>
<dbReference type="Proteomes" id="UP000078343">
    <property type="component" value="Unassembled WGS sequence"/>
</dbReference>
<dbReference type="GeneID" id="30007901"/>
<keyword evidence="5" id="KW-0472">Membrane</keyword>
<dbReference type="STRING" id="1367422.A0A178ZNZ7"/>
<accession>A0A178ZNZ7</accession>
<evidence type="ECO:0000313" key="6">
    <source>
        <dbReference type="EMBL" id="OAP61529.1"/>
    </source>
</evidence>
<feature type="compositionally biased region" description="Polar residues" evidence="4">
    <location>
        <begin position="1036"/>
        <end position="1047"/>
    </location>
</feature>
<feature type="repeat" description="ANK" evidence="3">
    <location>
        <begin position="707"/>
        <end position="739"/>
    </location>
</feature>
<feature type="compositionally biased region" description="Basic and acidic residues" evidence="4">
    <location>
        <begin position="1292"/>
        <end position="1302"/>
    </location>
</feature>
<keyword evidence="1" id="KW-0677">Repeat</keyword>
<feature type="transmembrane region" description="Helical" evidence="5">
    <location>
        <begin position="1665"/>
        <end position="1685"/>
    </location>
</feature>
<reference evidence="6 7" key="1">
    <citation type="submission" date="2016-04" db="EMBL/GenBank/DDBJ databases">
        <title>Draft genome of Fonsecaea erecta CBS 125763.</title>
        <authorList>
            <person name="Weiss V.A."/>
            <person name="Vicente V.A."/>
            <person name="Raittz R.T."/>
            <person name="Moreno L.F."/>
            <person name="De Souza E.M."/>
            <person name="Pedrosa F.O."/>
            <person name="Steffens M.B."/>
            <person name="Faoro H."/>
            <person name="Tadra-Sfeir M.Z."/>
            <person name="Najafzadeh M.J."/>
            <person name="Felipe M.S."/>
            <person name="Teixeira M."/>
            <person name="Sun J."/>
            <person name="Xi L."/>
            <person name="Gomes R."/>
            <person name="De Azevedo C.M."/>
            <person name="Salgado C.G."/>
            <person name="Da Silva M.B."/>
            <person name="Nascimento M.F."/>
            <person name="Queiroz-Telles F."/>
            <person name="Attili D.S."/>
            <person name="Gorbushina A."/>
        </authorList>
    </citation>
    <scope>NUCLEOTIDE SEQUENCE [LARGE SCALE GENOMIC DNA]</scope>
    <source>
        <strain evidence="6 7">CBS 125763</strain>
    </source>
</reference>
<feature type="repeat" description="ANK" evidence="3">
    <location>
        <begin position="500"/>
        <end position="523"/>
    </location>
</feature>
<dbReference type="Gene3D" id="1.25.40.20">
    <property type="entry name" value="Ankyrin repeat-containing domain"/>
    <property type="match status" value="6"/>
</dbReference>
<keyword evidence="5" id="KW-0812">Transmembrane</keyword>
<comment type="caution">
    <text evidence="6">The sequence shown here is derived from an EMBL/GenBank/DDBJ whole genome shotgun (WGS) entry which is preliminary data.</text>
</comment>
<feature type="region of interest" description="Disordered" evidence="4">
    <location>
        <begin position="1"/>
        <end position="24"/>
    </location>
</feature>
<dbReference type="InterPro" id="IPR002110">
    <property type="entry name" value="Ankyrin_rpt"/>
</dbReference>
<dbReference type="PROSITE" id="PS50297">
    <property type="entry name" value="ANK_REP_REGION"/>
    <property type="match status" value="10"/>
</dbReference>
<dbReference type="InterPro" id="IPR002523">
    <property type="entry name" value="MgTranspt_CorA/ZnTranspt_ZntB"/>
</dbReference>
<evidence type="ECO:0000256" key="5">
    <source>
        <dbReference type="SAM" id="Phobius"/>
    </source>
</evidence>
<dbReference type="SMART" id="SM00248">
    <property type="entry name" value="ANK"/>
    <property type="match status" value="16"/>
</dbReference>
<feature type="region of interest" description="Disordered" evidence="4">
    <location>
        <begin position="1702"/>
        <end position="1743"/>
    </location>
</feature>
<evidence type="ECO:0000256" key="2">
    <source>
        <dbReference type="ARBA" id="ARBA00023043"/>
    </source>
</evidence>
<feature type="repeat" description="ANK" evidence="3">
    <location>
        <begin position="91"/>
        <end position="123"/>
    </location>
</feature>
<dbReference type="RefSeq" id="XP_018694896.1">
    <property type="nucleotide sequence ID" value="XM_018835246.1"/>
</dbReference>
<dbReference type="PANTHER" id="PTHR24198:SF165">
    <property type="entry name" value="ANKYRIN REPEAT-CONTAINING PROTEIN-RELATED"/>
    <property type="match status" value="1"/>
</dbReference>
<feature type="repeat" description="ANK" evidence="3">
    <location>
        <begin position="299"/>
        <end position="331"/>
    </location>
</feature>
<keyword evidence="2 3" id="KW-0040">ANK repeat</keyword>
<dbReference type="GO" id="GO:0016020">
    <property type="term" value="C:membrane"/>
    <property type="evidence" value="ECO:0007669"/>
    <property type="project" value="InterPro"/>
</dbReference>
<sequence length="1799" mass="201067">MADSTAPSEPQQDGGPDIEGDKEDVDAKLLEAAKDGDVVGLVRCLKKEADIGTKNAFGCTALHIAALCGSEEVTRILLARHNLNIHAQDDDGETALYQAAASGKEKITELLLKAGADVGIQTTEGDTALHRAVSENHLQIVKLLLGKGESTTIRITREETARRVNERNGKGETALHVAAQSGKGDIVKLLLECGVDVSALNKEQKTALYQAFECEEIDVVRHLPHQDDSLKSPNTAARIGLAYATYSGELSLVQELINKLVPEDSKDMILLHWAAAGGQRKVAEFLINERGFDVSKEHGRLTPLHFASKAGKEEVTRLLLDHGADINAEDATRMTPFHWAAKEGSTKVVELLLKTKHVAIESRSEDGLTALHWAARMGKKDVVQHLLNEGANFDSKDDDKCTPLHWASIEGHAELIGILIQKGADHEARQRDGGTPLHLAAFNNRTDAIAQLLKHKVDSNARDDDDWTVLHWAAAKGRKDAMESLLKKTSAEMITAEDKKGKTSLHHACAGGCFEVVKLLLDKMDQDSIAAQDDDKDCALAAAGSSCAKDVVQLLVDREADLTSAPGPGEERSQVVMPEERIELIGEMLLMNSSCWKSSTRSAQCTMQWAARNGNQDLLNKILDVDSTLLKKRSPQDTTPLYWAVFGKQEELVKMLAERLVGDKGNMLSKEDGLKALTTAARRGYNTIAQDLLQRMSDPPDPDVETNKWTPLHWAVHYDNTDVVKEMLLNGANPEEKIDNGTSALELARKMHKELIERLFDSPLRAPRKVAPLSFPDTPEQGPELDVCEAFTANIVDFYLSEGIDTTSEQQKSVYDIVYGRGPEKIMSDHLRVWGMKQVQLRFRWIHLPANNWHWLKDLVQKIYKVKKKTDKEYSRVQNFIAENRRDGEHLGDPHCRFMNAGLRFDQMDFTSSEEASYIYANWRQQTVSKTDAQSKGPELPNQEEPEKRRKPSLQAPERQEGLSPKFSEKKNATLESSVNDYVKNSESQMSRANAAGSGPAQARVRTDGTGNEEVPGAAKTQVRGELAQGAEQKKPTPSTKAGQSTETTKKREKDRVYDTGGMTGLKGCKMAIWLPFVTSESVQGQKQWRNAIRMVKEAQRRPDPHNPDYSELKKAILSLSISEARIQLSKEKNRPRGVTSPFNSACVRALSEVEDAINNIHDKAAPAPKQLISDPMSPSGGPEKAKLDNKQECLDKAINQLKNGFKEYLSLSVFSCLESLQEAVEIYSGNLETVKETKLLQCYLGLSDEDDVKTHHLHVPRTLDQYYYSSLPDTRRRDVDQVVRRYQKDKWSRLRGDENQPDKQSQPDNQNVSLFRRILDLLRSKSSGSGGKNTGSDSASSPEKRTPDVDSQDFRMCMVDQLWLWIIDDETIITCFPDRWGQNPKKGARAETETGNGEDRLVRRISKHVSEDHKPPIRNVYHMAALITSFCTDFVDQCKVKPDGRRGSSTLESFLHVFANSIGVVMDKEVQFFEDFRLDIAARHNNTQTNRDSHSSNLELRLDNEIELLEEIKDIRDELNILRSICADQDDVLKKLFQLATVHDSEGKRDDTNDRILNYYRQRSNIDTRIARINKMQRDIGTAYDAMNHLLDLKQKDANILEAAEARKQAAATTQQGRTIMVFTIVTIFCVQLPMSFLASLYALNIQSFPHDQSDNVSYPSEWIFSRIFGTSAALAVPLIIVAFKINTVLDYFERWSRGEGSNNSNNKGNIENSGERNSNSSTPEDKKRVTEQQNHSHGRFKSYVDEVFRREKVAQESAMERGLANAGGKVSKDGARSLVEQVNPGSESSIADRERLY</sequence>
<gene>
    <name evidence="6" type="ORF">AYL99_03732</name>
</gene>
<dbReference type="Pfam" id="PF00023">
    <property type="entry name" value="Ank"/>
    <property type="match status" value="3"/>
</dbReference>
<dbReference type="Pfam" id="PF12796">
    <property type="entry name" value="Ank_2"/>
    <property type="match status" value="6"/>
</dbReference>
<keyword evidence="7" id="KW-1185">Reference proteome</keyword>
<dbReference type="GO" id="GO:0046873">
    <property type="term" value="F:metal ion transmembrane transporter activity"/>
    <property type="evidence" value="ECO:0007669"/>
    <property type="project" value="InterPro"/>
</dbReference>
<feature type="repeat" description="ANK" evidence="3">
    <location>
        <begin position="366"/>
        <end position="398"/>
    </location>
</feature>
<evidence type="ECO:0000313" key="7">
    <source>
        <dbReference type="Proteomes" id="UP000078343"/>
    </source>
</evidence>
<feature type="region of interest" description="Disordered" evidence="4">
    <location>
        <begin position="1761"/>
        <end position="1799"/>
    </location>
</feature>
<dbReference type="PANTHER" id="PTHR24198">
    <property type="entry name" value="ANKYRIN REPEAT AND PROTEIN KINASE DOMAIN-CONTAINING PROTEIN"/>
    <property type="match status" value="1"/>
</dbReference>
<feature type="repeat" description="ANK" evidence="3">
    <location>
        <begin position="170"/>
        <end position="202"/>
    </location>
</feature>
<feature type="region of interest" description="Disordered" evidence="4">
    <location>
        <begin position="1292"/>
        <end position="1311"/>
    </location>
</feature>
<dbReference type="Pfam" id="PF01544">
    <property type="entry name" value="CorA"/>
    <property type="match status" value="1"/>
</dbReference>
<feature type="repeat" description="ANK" evidence="3">
    <location>
        <begin position="57"/>
        <end position="90"/>
    </location>
</feature>
<feature type="region of interest" description="Disordered" evidence="4">
    <location>
        <begin position="1325"/>
        <end position="1350"/>
    </location>
</feature>
<name>A0A178ZNZ7_9EURO</name>
<organism evidence="6 7">
    <name type="scientific">Fonsecaea erecta</name>
    <dbReference type="NCBI Taxonomy" id="1367422"/>
    <lineage>
        <taxon>Eukaryota</taxon>
        <taxon>Fungi</taxon>
        <taxon>Dikarya</taxon>
        <taxon>Ascomycota</taxon>
        <taxon>Pezizomycotina</taxon>
        <taxon>Eurotiomycetes</taxon>
        <taxon>Chaetothyriomycetidae</taxon>
        <taxon>Chaetothyriales</taxon>
        <taxon>Herpotrichiellaceae</taxon>
        <taxon>Fonsecaea</taxon>
    </lineage>
</organism>
<dbReference type="Gene3D" id="1.20.58.340">
    <property type="entry name" value="Magnesium transport protein CorA, transmembrane region"/>
    <property type="match status" value="1"/>
</dbReference>
<evidence type="ECO:0000256" key="1">
    <source>
        <dbReference type="ARBA" id="ARBA00022737"/>
    </source>
</evidence>
<feature type="repeat" description="ANK" evidence="3">
    <location>
        <begin position="124"/>
        <end position="156"/>
    </location>
</feature>
<protein>
    <submittedName>
        <fullName evidence="6">Uncharacterized protein</fullName>
    </submittedName>
</protein>
<feature type="compositionally biased region" description="Low complexity" evidence="4">
    <location>
        <begin position="1702"/>
        <end position="1714"/>
    </location>
</feature>
<feature type="repeat" description="ANK" evidence="3">
    <location>
        <begin position="432"/>
        <end position="464"/>
    </location>
</feature>
<feature type="repeat" description="ANK" evidence="3">
    <location>
        <begin position="399"/>
        <end position="431"/>
    </location>
</feature>
<keyword evidence="5" id="KW-1133">Transmembrane helix</keyword>
<feature type="region of interest" description="Disordered" evidence="4">
    <location>
        <begin position="927"/>
        <end position="975"/>
    </location>
</feature>
<evidence type="ECO:0000256" key="4">
    <source>
        <dbReference type="SAM" id="MobiDB-lite"/>
    </source>
</evidence>
<dbReference type="PRINTS" id="PR01415">
    <property type="entry name" value="ANKYRIN"/>
</dbReference>
<feature type="compositionally biased region" description="Basic and acidic residues" evidence="4">
    <location>
        <begin position="1048"/>
        <end position="1058"/>
    </location>
</feature>
<proteinExistence type="predicted"/>
<dbReference type="SUPFAM" id="SSF48403">
    <property type="entry name" value="Ankyrin repeat"/>
    <property type="match status" value="3"/>
</dbReference>
<feature type="compositionally biased region" description="Polar residues" evidence="4">
    <location>
        <begin position="1"/>
        <end position="11"/>
    </location>
</feature>
<dbReference type="EMBL" id="LVYI01000003">
    <property type="protein sequence ID" value="OAP61529.1"/>
    <property type="molecule type" value="Genomic_DNA"/>
</dbReference>
<feature type="repeat" description="ANK" evidence="3">
    <location>
        <begin position="332"/>
        <end position="354"/>
    </location>
</feature>
<dbReference type="PROSITE" id="PS50088">
    <property type="entry name" value="ANK_REPEAT"/>
    <property type="match status" value="11"/>
</dbReference>
<feature type="region of interest" description="Disordered" evidence="4">
    <location>
        <begin position="987"/>
        <end position="1059"/>
    </location>
</feature>